<evidence type="ECO:0000256" key="2">
    <source>
        <dbReference type="SAM" id="MobiDB-lite"/>
    </source>
</evidence>
<feature type="domain" description="HMG box" evidence="3">
    <location>
        <begin position="85"/>
        <end position="153"/>
    </location>
</feature>
<evidence type="ECO:0000313" key="5">
    <source>
        <dbReference type="Proteomes" id="UP000789342"/>
    </source>
</evidence>
<name>A0A9N8WSL1_9GLOM</name>
<reference evidence="4" key="1">
    <citation type="submission" date="2021-06" db="EMBL/GenBank/DDBJ databases">
        <authorList>
            <person name="Kallberg Y."/>
            <person name="Tangrot J."/>
            <person name="Rosling A."/>
        </authorList>
    </citation>
    <scope>NUCLEOTIDE SEQUENCE</scope>
    <source>
        <strain evidence="4">CL551</strain>
    </source>
</reference>
<dbReference type="PROSITE" id="PS50118">
    <property type="entry name" value="HMG_BOX_2"/>
    <property type="match status" value="1"/>
</dbReference>
<keyword evidence="5" id="KW-1185">Reference proteome</keyword>
<dbReference type="InterPro" id="IPR009071">
    <property type="entry name" value="HMG_box_dom"/>
</dbReference>
<dbReference type="GO" id="GO:0005634">
    <property type="term" value="C:nucleus"/>
    <property type="evidence" value="ECO:0007669"/>
    <property type="project" value="UniProtKB-UniRule"/>
</dbReference>
<feature type="compositionally biased region" description="Polar residues" evidence="2">
    <location>
        <begin position="31"/>
        <end position="42"/>
    </location>
</feature>
<dbReference type="EMBL" id="CAJVPV010001369">
    <property type="protein sequence ID" value="CAG8495134.1"/>
    <property type="molecule type" value="Genomic_DNA"/>
</dbReference>
<protein>
    <submittedName>
        <fullName evidence="4">8888_t:CDS:1</fullName>
    </submittedName>
</protein>
<comment type="caution">
    <text evidence="4">The sequence shown here is derived from an EMBL/GenBank/DDBJ whole genome shotgun (WGS) entry which is preliminary data.</text>
</comment>
<dbReference type="OrthoDB" id="6247875at2759"/>
<evidence type="ECO:0000313" key="4">
    <source>
        <dbReference type="EMBL" id="CAG8495134.1"/>
    </source>
</evidence>
<dbReference type="GO" id="GO:0003677">
    <property type="term" value="F:DNA binding"/>
    <property type="evidence" value="ECO:0007669"/>
    <property type="project" value="UniProtKB-UniRule"/>
</dbReference>
<dbReference type="Gene3D" id="1.10.30.10">
    <property type="entry name" value="High mobility group box domain"/>
    <property type="match status" value="1"/>
</dbReference>
<dbReference type="InterPro" id="IPR036910">
    <property type="entry name" value="HMG_box_dom_sf"/>
</dbReference>
<accession>A0A9N8WSL1</accession>
<feature type="region of interest" description="Disordered" evidence="2">
    <location>
        <begin position="31"/>
        <end position="62"/>
    </location>
</feature>
<dbReference type="SMART" id="SM00398">
    <property type="entry name" value="HMG"/>
    <property type="match status" value="1"/>
</dbReference>
<keyword evidence="1" id="KW-0238">DNA-binding</keyword>
<dbReference type="Pfam" id="PF00505">
    <property type="entry name" value="HMG_box"/>
    <property type="match status" value="1"/>
</dbReference>
<sequence>MSLTSHFVYETRIQRVDLHINENHSLQSAPTKIIKKQNNSQGIDAEQAGENPSRRVTSPPPDLVLPFPPQVNAKDLMDCKTRQLPSKPPNAFFIYRKVYTKELIAQNLRFKMTDVSPWVSMSWRRESEEVKIKYKEIAKEVRQIYKQAKQNNIKDTEMLSNEIIAFTQFGNSPFPSPPLTDSLSSTPELSRDFYQFGQTFQSDLQAALEGSEIDFFDCSPVDYFQMSNPLGFTTFQPQDVAATLWQADDSCNKVSSTGMVETANSIIPQADYTELMHQDLNDYLQFNTVPQFDAEQIWNFQENLDFLFDNMNQTQWGIDINQ</sequence>
<organism evidence="4 5">
    <name type="scientific">Acaulospora morrowiae</name>
    <dbReference type="NCBI Taxonomy" id="94023"/>
    <lineage>
        <taxon>Eukaryota</taxon>
        <taxon>Fungi</taxon>
        <taxon>Fungi incertae sedis</taxon>
        <taxon>Mucoromycota</taxon>
        <taxon>Glomeromycotina</taxon>
        <taxon>Glomeromycetes</taxon>
        <taxon>Diversisporales</taxon>
        <taxon>Acaulosporaceae</taxon>
        <taxon>Acaulospora</taxon>
    </lineage>
</organism>
<evidence type="ECO:0000259" key="3">
    <source>
        <dbReference type="PROSITE" id="PS50118"/>
    </source>
</evidence>
<dbReference type="Proteomes" id="UP000789342">
    <property type="component" value="Unassembled WGS sequence"/>
</dbReference>
<evidence type="ECO:0000256" key="1">
    <source>
        <dbReference type="PROSITE-ProRule" id="PRU00267"/>
    </source>
</evidence>
<proteinExistence type="predicted"/>
<feature type="DNA-binding region" description="HMG box" evidence="1">
    <location>
        <begin position="85"/>
        <end position="153"/>
    </location>
</feature>
<dbReference type="SUPFAM" id="SSF47095">
    <property type="entry name" value="HMG-box"/>
    <property type="match status" value="1"/>
</dbReference>
<dbReference type="AlphaFoldDB" id="A0A9N8WSL1"/>
<gene>
    <name evidence="4" type="ORF">AMORRO_LOCUS2972</name>
</gene>
<keyword evidence="1" id="KW-0539">Nucleus</keyword>